<dbReference type="OrthoDB" id="5523216at2"/>
<accession>I4C4U0</accession>
<dbReference type="AlphaFoldDB" id="I4C4U0"/>
<dbReference type="RefSeq" id="WP_014809726.1">
    <property type="nucleotide sequence ID" value="NC_018025.1"/>
</dbReference>
<evidence type="ECO:0000256" key="2">
    <source>
        <dbReference type="ARBA" id="ARBA00023004"/>
    </source>
</evidence>
<keyword evidence="6" id="KW-1185">Reference proteome</keyword>
<dbReference type="SUPFAM" id="SSF51430">
    <property type="entry name" value="NAD(P)-linked oxidoreductase"/>
    <property type="match status" value="1"/>
</dbReference>
<name>I4C4U0_DESTA</name>
<dbReference type="PANTHER" id="PTHR43312">
    <property type="entry name" value="D-THREO-ALDOSE 1-DEHYDROGENASE"/>
    <property type="match status" value="1"/>
</dbReference>
<dbReference type="eggNOG" id="COG1453">
    <property type="taxonomic scope" value="Bacteria"/>
</dbReference>
<dbReference type="Pfam" id="PF13534">
    <property type="entry name" value="Fer4_17"/>
    <property type="match status" value="1"/>
</dbReference>
<dbReference type="InterPro" id="IPR053135">
    <property type="entry name" value="AKR2_Oxidoreductase"/>
</dbReference>
<dbReference type="PROSITE" id="PS51318">
    <property type="entry name" value="TAT"/>
    <property type="match status" value="1"/>
</dbReference>
<evidence type="ECO:0000256" key="1">
    <source>
        <dbReference type="ARBA" id="ARBA00022723"/>
    </source>
</evidence>
<sequence length="380" mass="41769">MGSKEIGRRLFIKGASSAVLGLAVTPLCNMNLSFADAQKANSLEYRILGRTGLKVTAVSMGVMNCSDPSVLHRAFDLGINFYDTAHSYMGGRNEEMMGKAFRGKRDKVFIQTKFRVGTEKETRKSVETSLQRLQTDYVDVLLAHSLKKPDEVNDPALIRFLQAMKKEGKARFTGFSTHADMAPLLREAAKSSFHDVALTSYNFTHSNDLKEAVALARNSGIGIVAMKTQAGGYKASDMGGLSPHQAALKYVLLDQHVAVAVPGVTTIQQIEELAAVMGTALSRKDLDELRQYESHLQGRICTMCGGCIGECPHGVAHSDLLRAVMYRDGYKDDKLAREVLRTERALQQIKLCSDCSSCAITCSRGLDIHARLKEVHRMFS</sequence>
<reference evidence="6" key="1">
    <citation type="submission" date="2012-06" db="EMBL/GenBank/DDBJ databases">
        <title>Complete sequence of chromosome of Desulfomonile tiedjei DSM 6799.</title>
        <authorList>
            <person name="Lucas S."/>
            <person name="Copeland A."/>
            <person name="Lapidus A."/>
            <person name="Glavina del Rio T."/>
            <person name="Dalin E."/>
            <person name="Tice H."/>
            <person name="Bruce D."/>
            <person name="Goodwin L."/>
            <person name="Pitluck S."/>
            <person name="Peters L."/>
            <person name="Ovchinnikova G."/>
            <person name="Zeytun A."/>
            <person name="Lu M."/>
            <person name="Kyrpides N."/>
            <person name="Mavromatis K."/>
            <person name="Ivanova N."/>
            <person name="Brettin T."/>
            <person name="Detter J.C."/>
            <person name="Han C."/>
            <person name="Larimer F."/>
            <person name="Land M."/>
            <person name="Hauser L."/>
            <person name="Markowitz V."/>
            <person name="Cheng J.-F."/>
            <person name="Hugenholtz P."/>
            <person name="Woyke T."/>
            <person name="Wu D."/>
            <person name="Spring S."/>
            <person name="Schroeder M."/>
            <person name="Brambilla E."/>
            <person name="Klenk H.-P."/>
            <person name="Eisen J.A."/>
        </authorList>
    </citation>
    <scope>NUCLEOTIDE SEQUENCE [LARGE SCALE GENOMIC DNA]</scope>
    <source>
        <strain evidence="6">ATCC 49306 / DSM 6799 / DCB-1</strain>
    </source>
</reference>
<dbReference type="KEGG" id="dti:Desti_1873"/>
<keyword evidence="3" id="KW-0411">Iron-sulfur</keyword>
<dbReference type="EMBL" id="CP003360">
    <property type="protein sequence ID" value="AFM24581.1"/>
    <property type="molecule type" value="Genomic_DNA"/>
</dbReference>
<dbReference type="GO" id="GO:0046872">
    <property type="term" value="F:metal ion binding"/>
    <property type="evidence" value="ECO:0007669"/>
    <property type="project" value="UniProtKB-KW"/>
</dbReference>
<dbReference type="InterPro" id="IPR023210">
    <property type="entry name" value="NADP_OxRdtase_dom"/>
</dbReference>
<protein>
    <submittedName>
        <fullName evidence="5">Putative oxidoreductase of aldo/keto reductase family</fullName>
    </submittedName>
</protein>
<dbReference type="PATRIC" id="fig|706587.4.peg.2150"/>
<keyword evidence="1" id="KW-0479">Metal-binding</keyword>
<dbReference type="HOGENOM" id="CLU_023205_3_3_7"/>
<proteinExistence type="predicted"/>
<dbReference type="SUPFAM" id="SSF46548">
    <property type="entry name" value="alpha-helical ferredoxin"/>
    <property type="match status" value="1"/>
</dbReference>
<keyword evidence="2" id="KW-0408">Iron</keyword>
<feature type="domain" description="NADP-dependent oxidoreductase" evidence="4">
    <location>
        <begin position="70"/>
        <end position="232"/>
    </location>
</feature>
<dbReference type="STRING" id="706587.Desti_1873"/>
<dbReference type="InterPro" id="IPR006311">
    <property type="entry name" value="TAT_signal"/>
</dbReference>
<dbReference type="PANTHER" id="PTHR43312:SF1">
    <property type="entry name" value="NADP-DEPENDENT OXIDOREDUCTASE DOMAIN-CONTAINING PROTEIN"/>
    <property type="match status" value="1"/>
</dbReference>
<organism evidence="5 6">
    <name type="scientific">Desulfomonile tiedjei (strain ATCC 49306 / DSM 6799 / DCB-1)</name>
    <dbReference type="NCBI Taxonomy" id="706587"/>
    <lineage>
        <taxon>Bacteria</taxon>
        <taxon>Pseudomonadati</taxon>
        <taxon>Thermodesulfobacteriota</taxon>
        <taxon>Desulfomonilia</taxon>
        <taxon>Desulfomonilales</taxon>
        <taxon>Desulfomonilaceae</taxon>
        <taxon>Desulfomonile</taxon>
    </lineage>
</organism>
<evidence type="ECO:0000313" key="6">
    <source>
        <dbReference type="Proteomes" id="UP000006055"/>
    </source>
</evidence>
<gene>
    <name evidence="5" type="ordered locus">Desti_1873</name>
</gene>
<dbReference type="CDD" id="cd19105">
    <property type="entry name" value="AKR_unchar"/>
    <property type="match status" value="1"/>
</dbReference>
<dbReference type="InterPro" id="IPR017900">
    <property type="entry name" value="4Fe4S_Fe_S_CS"/>
</dbReference>
<dbReference type="Proteomes" id="UP000006055">
    <property type="component" value="Chromosome"/>
</dbReference>
<dbReference type="GO" id="GO:0051536">
    <property type="term" value="F:iron-sulfur cluster binding"/>
    <property type="evidence" value="ECO:0007669"/>
    <property type="project" value="UniProtKB-KW"/>
</dbReference>
<dbReference type="InterPro" id="IPR036812">
    <property type="entry name" value="NAD(P)_OxRdtase_dom_sf"/>
</dbReference>
<evidence type="ECO:0000256" key="3">
    <source>
        <dbReference type="ARBA" id="ARBA00023014"/>
    </source>
</evidence>
<evidence type="ECO:0000313" key="5">
    <source>
        <dbReference type="EMBL" id="AFM24581.1"/>
    </source>
</evidence>
<dbReference type="Gene3D" id="3.20.20.100">
    <property type="entry name" value="NADP-dependent oxidoreductase domain"/>
    <property type="match status" value="1"/>
</dbReference>
<dbReference type="PROSITE" id="PS00198">
    <property type="entry name" value="4FE4S_FER_1"/>
    <property type="match status" value="1"/>
</dbReference>
<dbReference type="Pfam" id="PF00248">
    <property type="entry name" value="Aldo_ket_red"/>
    <property type="match status" value="1"/>
</dbReference>
<evidence type="ECO:0000259" key="4">
    <source>
        <dbReference type="Pfam" id="PF00248"/>
    </source>
</evidence>